<reference evidence="2" key="1">
    <citation type="submission" date="2022-10" db="EMBL/GenBank/DDBJ databases">
        <title>Luteolibacter sp. GHJ8, whole genome shotgun sequencing project.</title>
        <authorList>
            <person name="Zhao G."/>
            <person name="Shen L."/>
        </authorList>
    </citation>
    <scope>NUCLEOTIDE SEQUENCE</scope>
    <source>
        <strain evidence="2">GHJ8</strain>
    </source>
</reference>
<dbReference type="PROSITE" id="PS51257">
    <property type="entry name" value="PROKAR_LIPOPROTEIN"/>
    <property type="match status" value="1"/>
</dbReference>
<dbReference type="Proteomes" id="UP001165653">
    <property type="component" value="Unassembled WGS sequence"/>
</dbReference>
<accession>A0ABT3GB34</accession>
<comment type="caution">
    <text evidence="2">The sequence shown here is derived from an EMBL/GenBank/DDBJ whole genome shotgun (WGS) entry which is preliminary data.</text>
</comment>
<name>A0ABT3GB34_9BACT</name>
<evidence type="ECO:0000313" key="3">
    <source>
        <dbReference type="Proteomes" id="UP001165653"/>
    </source>
</evidence>
<proteinExistence type="predicted"/>
<protein>
    <recommendedName>
        <fullName evidence="4">Lipoprotein</fullName>
    </recommendedName>
</protein>
<gene>
    <name evidence="2" type="ORF">OJ996_25625</name>
</gene>
<evidence type="ECO:0000256" key="1">
    <source>
        <dbReference type="SAM" id="MobiDB-lite"/>
    </source>
</evidence>
<dbReference type="EMBL" id="JAPDDR010000023">
    <property type="protein sequence ID" value="MCW1916995.1"/>
    <property type="molecule type" value="Genomic_DNA"/>
</dbReference>
<dbReference type="RefSeq" id="WP_264516615.1">
    <property type="nucleotide sequence ID" value="NZ_JAPDDR010000023.1"/>
</dbReference>
<evidence type="ECO:0008006" key="4">
    <source>
        <dbReference type="Google" id="ProtNLM"/>
    </source>
</evidence>
<organism evidence="2 3">
    <name type="scientific">Luteolibacter rhizosphaerae</name>
    <dbReference type="NCBI Taxonomy" id="2989719"/>
    <lineage>
        <taxon>Bacteria</taxon>
        <taxon>Pseudomonadati</taxon>
        <taxon>Verrucomicrobiota</taxon>
        <taxon>Verrucomicrobiia</taxon>
        <taxon>Verrucomicrobiales</taxon>
        <taxon>Verrucomicrobiaceae</taxon>
        <taxon>Luteolibacter</taxon>
    </lineage>
</organism>
<feature type="region of interest" description="Disordered" evidence="1">
    <location>
        <begin position="47"/>
        <end position="66"/>
    </location>
</feature>
<sequence length="144" mass="16699">MKPLHILPALLLAGLASCSYDERSPIPAAHPKTVTFTQDTLLERNPRRKLPQAVPFPNPSQPSRGIVKRGTRVTFEYKIQERLKYMPSSYLLCRTHETPPRYFEYYVGDYPEISYYLAPPWKMPEGHPFPTLKNPYNPNTPLQR</sequence>
<keyword evidence="3" id="KW-1185">Reference proteome</keyword>
<evidence type="ECO:0000313" key="2">
    <source>
        <dbReference type="EMBL" id="MCW1916995.1"/>
    </source>
</evidence>